<keyword evidence="6" id="KW-0677">Repeat</keyword>
<keyword evidence="7 12" id="KW-1133">Transmembrane helix</keyword>
<feature type="active site" evidence="12">
    <location>
        <position position="379"/>
    </location>
</feature>
<evidence type="ECO:0000256" key="8">
    <source>
        <dbReference type="ARBA" id="ARBA00023098"/>
    </source>
</evidence>
<dbReference type="SUPFAM" id="SSF56024">
    <property type="entry name" value="Phospholipase D/nuclease"/>
    <property type="match status" value="2"/>
</dbReference>
<feature type="transmembrane region" description="Helical" evidence="12">
    <location>
        <begin position="15"/>
        <end position="35"/>
    </location>
</feature>
<dbReference type="eggNOG" id="COG1502">
    <property type="taxonomic scope" value="Bacteria"/>
</dbReference>
<evidence type="ECO:0000256" key="13">
    <source>
        <dbReference type="NCBIfam" id="TIGR04265"/>
    </source>
</evidence>
<proteinExistence type="inferred from homology"/>
<evidence type="ECO:0000256" key="10">
    <source>
        <dbReference type="ARBA" id="ARBA00023209"/>
    </source>
</evidence>
<sequence length="459" mass="52617">MYMAIMDNKAPETTIAWLLIFVIYPPIGLILYLFLGINWKRKTLINGHSKEIKDLINPYIAASENKEYKNLVELLATNSDSPVFVNNEVEIFGDGEEKFKALKRELEKAKHHIHLEYYIVNDDTIGREIKDILIRKSNEGVKVRFIIDKMGSIKLSRSYIKELRENGVVVEIYSYFLAPLFRFINTQINYRNHRKIVVIDGKVAFTGGMNIGDEYLGKGKLGYWRDTHMMIKGDGVLGLQGIFLDDFLTIEKASNSYSFFGEDFNKYFPASIGCGGNKVMQLVKSGPESEFPSIMQGIIKMIFMAKESIYIVSPYFVPTESVMEAIKIAALGGVKVKIVFPKKWDHAIVYFASKTYLQELVECGVEVYSYRDDAFIHSKIITIDSKICSVGTANMDRRSYELNYEVNCVFYDEEITRKLEDIVKGDISVSKLITYEDFKKEPFYIKIYGKVCRIVSSLL</sequence>
<feature type="active site" evidence="12">
    <location>
        <position position="384"/>
    </location>
</feature>
<reference evidence="15 16" key="1">
    <citation type="submission" date="2013-11" db="EMBL/GenBank/DDBJ databases">
        <title>Complete genome sequence of Clostridum sp. M2/40.</title>
        <authorList>
            <person name="Wibberg D."/>
            <person name="Puehler A."/>
            <person name="Schlueter A."/>
        </authorList>
    </citation>
    <scope>NUCLEOTIDE SEQUENCE [LARGE SCALE GENOMIC DNA]</scope>
    <source>
        <strain evidence="16">M2/40</strain>
    </source>
</reference>
<comment type="subcellular location">
    <subcellularLocation>
        <location evidence="1 12">Cell membrane</location>
        <topology evidence="1 12">Multi-pass membrane protein</topology>
    </subcellularLocation>
</comment>
<dbReference type="PROSITE" id="PS50035">
    <property type="entry name" value="PLD"/>
    <property type="match status" value="2"/>
</dbReference>
<feature type="active site" evidence="12">
    <location>
        <position position="193"/>
    </location>
</feature>
<comment type="similarity">
    <text evidence="12">Belongs to the phospholipase D family. Cardiolipin synthase subfamily.</text>
</comment>
<evidence type="ECO:0000256" key="1">
    <source>
        <dbReference type="ARBA" id="ARBA00004651"/>
    </source>
</evidence>
<evidence type="ECO:0000256" key="4">
    <source>
        <dbReference type="ARBA" id="ARBA00022679"/>
    </source>
</evidence>
<dbReference type="CDD" id="cd09112">
    <property type="entry name" value="PLDc_CLS_2"/>
    <property type="match status" value="1"/>
</dbReference>
<feature type="active site" evidence="12">
    <location>
        <position position="195"/>
    </location>
</feature>
<feature type="domain" description="PLD phosphodiesterase" evidence="14">
    <location>
        <begin position="372"/>
        <end position="399"/>
    </location>
</feature>
<gene>
    <name evidence="15" type="primary">cls3</name>
    <name evidence="15" type="ORF">CM240_2361</name>
</gene>
<feature type="active site" evidence="12">
    <location>
        <position position="200"/>
    </location>
</feature>
<evidence type="ECO:0000256" key="11">
    <source>
        <dbReference type="ARBA" id="ARBA00023264"/>
    </source>
</evidence>
<comment type="catalytic activity">
    <reaction evidence="12">
        <text>2 a 1,2-diacyl-sn-glycero-3-phospho-(1'-sn-glycerol) = a cardiolipin + glycerol</text>
        <dbReference type="Rhea" id="RHEA:31451"/>
        <dbReference type="ChEBI" id="CHEBI:17754"/>
        <dbReference type="ChEBI" id="CHEBI:62237"/>
        <dbReference type="ChEBI" id="CHEBI:64716"/>
    </reaction>
</comment>
<keyword evidence="9 12" id="KW-0472">Membrane</keyword>
<dbReference type="PANTHER" id="PTHR21248">
    <property type="entry name" value="CARDIOLIPIN SYNTHASE"/>
    <property type="match status" value="1"/>
</dbReference>
<keyword evidence="11 12" id="KW-1208">Phospholipid metabolism</keyword>
<dbReference type="CDD" id="cd09110">
    <property type="entry name" value="PLDc_CLS_1"/>
    <property type="match status" value="1"/>
</dbReference>
<keyword evidence="3 12" id="KW-0444">Lipid biosynthesis</keyword>
<evidence type="ECO:0000256" key="7">
    <source>
        <dbReference type="ARBA" id="ARBA00022989"/>
    </source>
</evidence>
<dbReference type="HAMAP" id="MF_01916">
    <property type="entry name" value="Cardiolipin_synth_Cls"/>
    <property type="match status" value="1"/>
</dbReference>
<dbReference type="InterPro" id="IPR022924">
    <property type="entry name" value="Cardiolipin_synthase"/>
</dbReference>
<accession>W6RYH6</accession>
<dbReference type="EC" id="2.7.8.-" evidence="12 13"/>
<dbReference type="EMBL" id="HG917868">
    <property type="protein sequence ID" value="CDM69498.2"/>
    <property type="molecule type" value="Genomic_DNA"/>
</dbReference>
<dbReference type="KEGG" id="clt:CM240_2361"/>
<keyword evidence="10 12" id="KW-0594">Phospholipid biosynthesis</keyword>
<dbReference type="FunFam" id="3.30.870.10:FF:000014">
    <property type="entry name" value="Cardiolipin synthase"/>
    <property type="match status" value="1"/>
</dbReference>
<comment type="caution">
    <text evidence="12">Lacks conserved residue(s) required for the propagation of feature annotation.</text>
</comment>
<dbReference type="Gene3D" id="3.30.870.10">
    <property type="entry name" value="Endonuclease Chain A"/>
    <property type="match status" value="2"/>
</dbReference>
<dbReference type="InterPro" id="IPR030874">
    <property type="entry name" value="Cardiolipin_synth_Firmi"/>
</dbReference>
<evidence type="ECO:0000313" key="16">
    <source>
        <dbReference type="Proteomes" id="UP000019426"/>
    </source>
</evidence>
<feature type="domain" description="PLD phosphodiesterase" evidence="14">
    <location>
        <begin position="188"/>
        <end position="215"/>
    </location>
</feature>
<keyword evidence="5 12" id="KW-0812">Transmembrane</keyword>
<dbReference type="GO" id="GO:0032049">
    <property type="term" value="P:cardiolipin biosynthetic process"/>
    <property type="evidence" value="ECO:0007669"/>
    <property type="project" value="UniProtKB-UniRule"/>
</dbReference>
<dbReference type="SMART" id="SM00155">
    <property type="entry name" value="PLDc"/>
    <property type="match status" value="2"/>
</dbReference>
<feature type="active site" evidence="12">
    <location>
        <position position="377"/>
    </location>
</feature>
<dbReference type="GO" id="GO:0005886">
    <property type="term" value="C:plasma membrane"/>
    <property type="evidence" value="ECO:0007669"/>
    <property type="project" value="UniProtKB-SubCell"/>
</dbReference>
<dbReference type="AlphaFoldDB" id="W6RYH6"/>
<evidence type="ECO:0000256" key="12">
    <source>
        <dbReference type="HAMAP-Rule" id="MF_01916"/>
    </source>
</evidence>
<evidence type="ECO:0000256" key="9">
    <source>
        <dbReference type="ARBA" id="ARBA00023136"/>
    </source>
</evidence>
<evidence type="ECO:0000256" key="2">
    <source>
        <dbReference type="ARBA" id="ARBA00022475"/>
    </source>
</evidence>
<evidence type="ECO:0000256" key="3">
    <source>
        <dbReference type="ARBA" id="ARBA00022516"/>
    </source>
</evidence>
<dbReference type="InterPro" id="IPR001736">
    <property type="entry name" value="PLipase_D/transphosphatidylase"/>
</dbReference>
<dbReference type="PANTHER" id="PTHR21248:SF22">
    <property type="entry name" value="PHOSPHOLIPASE D"/>
    <property type="match status" value="1"/>
</dbReference>
<evidence type="ECO:0000313" key="15">
    <source>
        <dbReference type="EMBL" id="CDM69498.2"/>
    </source>
</evidence>
<dbReference type="GO" id="GO:0008808">
    <property type="term" value="F:cardiolipin synthase activity"/>
    <property type="evidence" value="ECO:0007669"/>
    <property type="project" value="UniProtKB-UniRule"/>
</dbReference>
<dbReference type="InterPro" id="IPR025202">
    <property type="entry name" value="PLD-like_dom"/>
</dbReference>
<name>W6RYH6_9CLOT</name>
<dbReference type="STRING" id="1216932.CM240_2361"/>
<keyword evidence="8 12" id="KW-0443">Lipid metabolism</keyword>
<evidence type="ECO:0000259" key="14">
    <source>
        <dbReference type="PROSITE" id="PS50035"/>
    </source>
</evidence>
<evidence type="ECO:0000256" key="5">
    <source>
        <dbReference type="ARBA" id="ARBA00022692"/>
    </source>
</evidence>
<dbReference type="InterPro" id="IPR027379">
    <property type="entry name" value="CLS_N"/>
</dbReference>
<keyword evidence="16" id="KW-1185">Reference proteome</keyword>
<dbReference type="Proteomes" id="UP000019426">
    <property type="component" value="Chromosome M2/40_rep1"/>
</dbReference>
<organism evidence="15 16">
    <name type="scientific">Clostridium bornimense</name>
    <dbReference type="NCBI Taxonomy" id="1216932"/>
    <lineage>
        <taxon>Bacteria</taxon>
        <taxon>Bacillati</taxon>
        <taxon>Bacillota</taxon>
        <taxon>Clostridia</taxon>
        <taxon>Eubacteriales</taxon>
        <taxon>Clostridiaceae</taxon>
        <taxon>Clostridium</taxon>
    </lineage>
</organism>
<comment type="function">
    <text evidence="12">Catalyzes the reversible phosphatidyl group transfer from one phosphatidylglycerol molecule to another to form cardiolipin (CL) (diphosphatidylglycerol) and glycerol.</text>
</comment>
<evidence type="ECO:0000256" key="6">
    <source>
        <dbReference type="ARBA" id="ARBA00022737"/>
    </source>
</evidence>
<keyword evidence="4 12" id="KW-0808">Transferase</keyword>
<dbReference type="Pfam" id="PF13396">
    <property type="entry name" value="PLDc_N"/>
    <property type="match status" value="1"/>
</dbReference>
<keyword evidence="2 12" id="KW-1003">Cell membrane</keyword>
<protein>
    <recommendedName>
        <fullName evidence="12 13">Cardiolipin synthase</fullName>
        <shortName evidence="12">CL synthase</shortName>
        <ecNumber evidence="12 13">2.7.8.-</ecNumber>
    </recommendedName>
</protein>
<dbReference type="NCBIfam" id="TIGR04265">
    <property type="entry name" value="bac_cardiolipin"/>
    <property type="match status" value="1"/>
</dbReference>
<dbReference type="Pfam" id="PF13091">
    <property type="entry name" value="PLDc_2"/>
    <property type="match status" value="2"/>
</dbReference>